<sequence length="22" mass="2441">MDSFLCLSGFFLFDSPKGFPKG</sequence>
<keyword evidence="2" id="KW-1185">Reference proteome</keyword>
<evidence type="ECO:0000313" key="2">
    <source>
        <dbReference type="Proteomes" id="UP001293593"/>
    </source>
</evidence>
<reference evidence="1" key="1">
    <citation type="submission" date="2023-10" db="EMBL/GenBank/DDBJ databases">
        <title>Chromosome-level genome of the transformable northern wattle, Acacia crassicarpa.</title>
        <authorList>
            <person name="Massaro I."/>
            <person name="Sinha N.R."/>
            <person name="Poethig S."/>
            <person name="Leichty A.R."/>
        </authorList>
    </citation>
    <scope>NUCLEOTIDE SEQUENCE</scope>
    <source>
        <strain evidence="1">Acra3RX</strain>
        <tissue evidence="1">Leaf</tissue>
    </source>
</reference>
<dbReference type="Proteomes" id="UP001293593">
    <property type="component" value="Unassembled WGS sequence"/>
</dbReference>
<comment type="caution">
    <text evidence="1">The sequence shown here is derived from an EMBL/GenBank/DDBJ whole genome shotgun (WGS) entry which is preliminary data.</text>
</comment>
<organism evidence="1 2">
    <name type="scientific">Acacia crassicarpa</name>
    <name type="common">northern wattle</name>
    <dbReference type="NCBI Taxonomy" id="499986"/>
    <lineage>
        <taxon>Eukaryota</taxon>
        <taxon>Viridiplantae</taxon>
        <taxon>Streptophyta</taxon>
        <taxon>Embryophyta</taxon>
        <taxon>Tracheophyta</taxon>
        <taxon>Spermatophyta</taxon>
        <taxon>Magnoliopsida</taxon>
        <taxon>eudicotyledons</taxon>
        <taxon>Gunneridae</taxon>
        <taxon>Pentapetalae</taxon>
        <taxon>rosids</taxon>
        <taxon>fabids</taxon>
        <taxon>Fabales</taxon>
        <taxon>Fabaceae</taxon>
        <taxon>Caesalpinioideae</taxon>
        <taxon>mimosoid clade</taxon>
        <taxon>Acacieae</taxon>
        <taxon>Acacia</taxon>
    </lineage>
</organism>
<accession>A0AAE1JU09</accession>
<evidence type="ECO:0000313" key="1">
    <source>
        <dbReference type="EMBL" id="KAK4259309.1"/>
    </source>
</evidence>
<dbReference type="EMBL" id="JAWXYG010000011">
    <property type="protein sequence ID" value="KAK4259309.1"/>
    <property type="molecule type" value="Genomic_DNA"/>
</dbReference>
<name>A0AAE1JU09_9FABA</name>
<dbReference type="AlphaFoldDB" id="A0AAE1JU09"/>
<proteinExistence type="predicted"/>
<gene>
    <name evidence="1" type="ORF">QN277_005653</name>
</gene>
<protein>
    <submittedName>
        <fullName evidence="1">Uncharacterized protein</fullName>
    </submittedName>
</protein>